<dbReference type="GO" id="GO:0046872">
    <property type="term" value="F:metal ion binding"/>
    <property type="evidence" value="ECO:0007669"/>
    <property type="project" value="UniProtKB-KW"/>
</dbReference>
<name>A0A172XAB6_BORTU</name>
<reference evidence="10 11" key="1">
    <citation type="submission" date="2016-05" db="EMBL/GenBank/DDBJ databases">
        <title>Chromosome and linear plasmid sequence of a 2015 human isolate of tick-borne relapsing fever spirochete, Borrelia turicatae.</title>
        <authorList>
            <person name="Kingry L.C."/>
            <person name="Dhwani B."/>
            <person name="Replogle A."/>
            <person name="Sexton C."/>
            <person name="Rowe L."/>
            <person name="Stermole B.M."/>
            <person name="Christensen A.M."/>
            <person name="Schriefer M.E."/>
        </authorList>
    </citation>
    <scope>NUCLEOTIDE SEQUENCE [LARGE SCALE GENOMIC DNA]</scope>
    <source>
        <strain evidence="10 11">BTE5EL</strain>
    </source>
</reference>
<evidence type="ECO:0000313" key="10">
    <source>
        <dbReference type="EMBL" id="ANF33583.1"/>
    </source>
</evidence>
<dbReference type="InterPro" id="IPR000787">
    <property type="entry name" value="Peptidase_M29"/>
</dbReference>
<dbReference type="GO" id="GO:0004177">
    <property type="term" value="F:aminopeptidase activity"/>
    <property type="evidence" value="ECO:0007669"/>
    <property type="project" value="UniProtKB-KW"/>
</dbReference>
<dbReference type="GO" id="GO:0006508">
    <property type="term" value="P:proteolysis"/>
    <property type="evidence" value="ECO:0007669"/>
    <property type="project" value="UniProtKB-KW"/>
</dbReference>
<dbReference type="InterPro" id="IPR052170">
    <property type="entry name" value="M29_Exopeptidase"/>
</dbReference>
<keyword evidence="8" id="KW-0378">Hydrolase</keyword>
<evidence type="ECO:0000256" key="5">
    <source>
        <dbReference type="ARBA" id="ARBA00022438"/>
    </source>
</evidence>
<comment type="similarity">
    <text evidence="4">Belongs to the peptidase M29 family.</text>
</comment>
<evidence type="ECO:0000256" key="1">
    <source>
        <dbReference type="ARBA" id="ARBA00001941"/>
    </source>
</evidence>
<comment type="cofactor">
    <cofactor evidence="2">
        <name>Mg(2+)</name>
        <dbReference type="ChEBI" id="CHEBI:18420"/>
    </cofactor>
</comment>
<comment type="cofactor">
    <cofactor evidence="3">
        <name>Zn(2+)</name>
        <dbReference type="ChEBI" id="CHEBI:29105"/>
    </cofactor>
</comment>
<evidence type="ECO:0000256" key="7">
    <source>
        <dbReference type="ARBA" id="ARBA00022723"/>
    </source>
</evidence>
<organism evidence="10 11">
    <name type="scientific">Borrelia turicatae</name>
    <dbReference type="NCBI Taxonomy" id="142"/>
    <lineage>
        <taxon>Bacteria</taxon>
        <taxon>Pseudomonadati</taxon>
        <taxon>Spirochaetota</taxon>
        <taxon>Spirochaetia</taxon>
        <taxon>Spirochaetales</taxon>
        <taxon>Borreliaceae</taxon>
        <taxon>Borrelia</taxon>
    </lineage>
</organism>
<accession>A0A172XAB6</accession>
<comment type="cofactor">
    <cofactor evidence="1">
        <name>Co(2+)</name>
        <dbReference type="ChEBI" id="CHEBI:48828"/>
    </cofactor>
</comment>
<dbReference type="InterPro" id="IPR035097">
    <property type="entry name" value="M29_N-terminal"/>
</dbReference>
<evidence type="ECO:0000256" key="4">
    <source>
        <dbReference type="ARBA" id="ARBA00008236"/>
    </source>
</evidence>
<dbReference type="PANTHER" id="PTHR34448:SF3">
    <property type="entry name" value="AMINOPEPTIDASE AMPS"/>
    <property type="match status" value="1"/>
</dbReference>
<dbReference type="PANTHER" id="PTHR34448">
    <property type="entry name" value="AMINOPEPTIDASE"/>
    <property type="match status" value="1"/>
</dbReference>
<dbReference type="Gene3D" id="3.40.1830.10">
    <property type="entry name" value="Thermophilic metalloprotease (M29)"/>
    <property type="match status" value="1"/>
</dbReference>
<evidence type="ECO:0000256" key="3">
    <source>
        <dbReference type="ARBA" id="ARBA00001947"/>
    </source>
</evidence>
<keyword evidence="9" id="KW-0482">Metalloprotease</keyword>
<keyword evidence="7" id="KW-0479">Metal-binding</keyword>
<keyword evidence="6" id="KW-0645">Protease</keyword>
<dbReference type="RefSeq" id="WP_011772030.1">
    <property type="nucleotide sequence ID" value="NZ_CP015629.1"/>
</dbReference>
<evidence type="ECO:0000256" key="8">
    <source>
        <dbReference type="ARBA" id="ARBA00022801"/>
    </source>
</evidence>
<dbReference type="SUPFAM" id="SSF144052">
    <property type="entry name" value="Thermophilic metalloprotease-like"/>
    <property type="match status" value="1"/>
</dbReference>
<sequence length="412" mass="47251">MKTDLIKYAELIILKGINLQKNQCVLITGSIENYEFLKILAQKAYEYGAKYVELNIEDTDILKTRLKSSPEDLLEFIPDFKHKFFEEMINEKWAKIRIDNTENLDTLKDNDSKKISKYFKALNIASRKVSSAIMNNELAWCIICAPGPKWAAKVLNKPESQKTLEEFFKIQKKIMLLDSKDPIKAWEDHGKKLHQRCKILNKLKLEKIIFKNQKTNLEIYLLESSIWTGGSEKIRGTNIEFNANMPTEEVYTTPNYKKTNGIMYVTRPVTVLGNLITGIWLEFREGKVINFGCDNEQSRNILKRHMETDMQAQYIGEVALVDCNSPIYQSGLTFCNILYDENASCHIALGNAYPSCLSNGQELKTDAEKLDYGCNVSLIHTDFMIGSNDINVIGIDKSRKEHTIIQNGQFVI</sequence>
<gene>
    <name evidence="10" type="ORF">A7978_00340</name>
</gene>
<evidence type="ECO:0000313" key="11">
    <source>
        <dbReference type="Proteomes" id="UP000264231"/>
    </source>
</evidence>
<dbReference type="Pfam" id="PF02073">
    <property type="entry name" value="Peptidase_M29"/>
    <property type="match status" value="1"/>
</dbReference>
<dbReference type="Proteomes" id="UP000264231">
    <property type="component" value="Chromosome"/>
</dbReference>
<proteinExistence type="inferred from homology"/>
<keyword evidence="5 10" id="KW-0031">Aminopeptidase</keyword>
<evidence type="ECO:0000256" key="9">
    <source>
        <dbReference type="ARBA" id="ARBA00023049"/>
    </source>
</evidence>
<dbReference type="EMBL" id="CP015629">
    <property type="protein sequence ID" value="ANF33583.1"/>
    <property type="molecule type" value="Genomic_DNA"/>
</dbReference>
<dbReference type="PRINTS" id="PR00919">
    <property type="entry name" value="THERMOPTASE"/>
</dbReference>
<dbReference type="OMA" id="KWARINV"/>
<protein>
    <submittedName>
        <fullName evidence="10">Aminopeptidase</fullName>
    </submittedName>
</protein>
<evidence type="ECO:0000256" key="2">
    <source>
        <dbReference type="ARBA" id="ARBA00001946"/>
    </source>
</evidence>
<dbReference type="AlphaFoldDB" id="A0A172XAB6"/>
<evidence type="ECO:0000256" key="6">
    <source>
        <dbReference type="ARBA" id="ARBA00022670"/>
    </source>
</evidence>
<dbReference type="GO" id="GO:0008237">
    <property type="term" value="F:metallopeptidase activity"/>
    <property type="evidence" value="ECO:0007669"/>
    <property type="project" value="UniProtKB-KW"/>
</dbReference>